<evidence type="ECO:0000256" key="4">
    <source>
        <dbReference type="ARBA" id="ARBA00022552"/>
    </source>
</evidence>
<evidence type="ECO:0000259" key="11">
    <source>
        <dbReference type="SMART" id="SM00479"/>
    </source>
</evidence>
<evidence type="ECO:0000256" key="3">
    <source>
        <dbReference type="ARBA" id="ARBA00016937"/>
    </source>
</evidence>
<evidence type="ECO:0000256" key="7">
    <source>
        <dbReference type="ARBA" id="ARBA00022839"/>
    </source>
</evidence>
<comment type="function">
    <text evidence="9">Exoribonuclease involved in ribosome biosynthesis. Involved in the processing of ITS1, the internal transcribed spacer localized between the 18S and 5.8S rRNAs.</text>
</comment>
<evidence type="ECO:0000256" key="1">
    <source>
        <dbReference type="ARBA" id="ARBA00004123"/>
    </source>
</evidence>
<evidence type="ECO:0000256" key="2">
    <source>
        <dbReference type="ARBA" id="ARBA00010489"/>
    </source>
</evidence>
<dbReference type="Gene3D" id="3.30.420.10">
    <property type="entry name" value="Ribonuclease H-like superfamily/Ribonuclease H"/>
    <property type="match status" value="1"/>
</dbReference>
<name>A0A9P4MDE8_9PEZI</name>
<dbReference type="GO" id="GO:0008408">
    <property type="term" value="F:3'-5' exonuclease activity"/>
    <property type="evidence" value="ECO:0007669"/>
    <property type="project" value="InterPro"/>
</dbReference>
<dbReference type="InterPro" id="IPR036397">
    <property type="entry name" value="RNaseH_sf"/>
</dbReference>
<dbReference type="InterPro" id="IPR047021">
    <property type="entry name" value="REXO1/3/4-like"/>
</dbReference>
<dbReference type="SUPFAM" id="SSF53098">
    <property type="entry name" value="Ribonuclease H-like"/>
    <property type="match status" value="1"/>
</dbReference>
<dbReference type="PANTHER" id="PTHR12801:SF45">
    <property type="entry name" value="RNA EXONUCLEASE 4"/>
    <property type="match status" value="1"/>
</dbReference>
<evidence type="ECO:0000256" key="8">
    <source>
        <dbReference type="ARBA" id="ARBA00023242"/>
    </source>
</evidence>
<dbReference type="PANTHER" id="PTHR12801">
    <property type="entry name" value="RNA EXONUCLEASE REXO1 / RECO3 FAMILY MEMBER-RELATED"/>
    <property type="match status" value="1"/>
</dbReference>
<reference evidence="12" key="1">
    <citation type="journal article" date="2020" name="Stud. Mycol.">
        <title>101 Dothideomycetes genomes: a test case for predicting lifestyles and emergence of pathogens.</title>
        <authorList>
            <person name="Haridas S."/>
            <person name="Albert R."/>
            <person name="Binder M."/>
            <person name="Bloem J."/>
            <person name="Labutti K."/>
            <person name="Salamov A."/>
            <person name="Andreopoulos B."/>
            <person name="Baker S."/>
            <person name="Barry K."/>
            <person name="Bills G."/>
            <person name="Bluhm B."/>
            <person name="Cannon C."/>
            <person name="Castanera R."/>
            <person name="Culley D."/>
            <person name="Daum C."/>
            <person name="Ezra D."/>
            <person name="Gonzalez J."/>
            <person name="Henrissat B."/>
            <person name="Kuo A."/>
            <person name="Liang C."/>
            <person name="Lipzen A."/>
            <person name="Lutzoni F."/>
            <person name="Magnuson J."/>
            <person name="Mondo S."/>
            <person name="Nolan M."/>
            <person name="Ohm R."/>
            <person name="Pangilinan J."/>
            <person name="Park H.-J."/>
            <person name="Ramirez L."/>
            <person name="Alfaro M."/>
            <person name="Sun H."/>
            <person name="Tritt A."/>
            <person name="Yoshinaga Y."/>
            <person name="Zwiers L.-H."/>
            <person name="Turgeon B."/>
            <person name="Goodwin S."/>
            <person name="Spatafora J."/>
            <person name="Crous P."/>
            <person name="Grigoriev I."/>
        </authorList>
    </citation>
    <scope>NUCLEOTIDE SEQUENCE</scope>
    <source>
        <strain evidence="12">CBS 133067</strain>
    </source>
</reference>
<gene>
    <name evidence="12" type="ORF">NA57DRAFT_52913</name>
</gene>
<evidence type="ECO:0000313" key="13">
    <source>
        <dbReference type="Proteomes" id="UP000799772"/>
    </source>
</evidence>
<dbReference type="FunFam" id="3.30.420.10:FF:000007">
    <property type="entry name" value="Interferon-stimulated exonuclease gene 20"/>
    <property type="match status" value="1"/>
</dbReference>
<organism evidence="12 13">
    <name type="scientific">Rhizodiscina lignyota</name>
    <dbReference type="NCBI Taxonomy" id="1504668"/>
    <lineage>
        <taxon>Eukaryota</taxon>
        <taxon>Fungi</taxon>
        <taxon>Dikarya</taxon>
        <taxon>Ascomycota</taxon>
        <taxon>Pezizomycotina</taxon>
        <taxon>Dothideomycetes</taxon>
        <taxon>Pleosporomycetidae</taxon>
        <taxon>Aulographales</taxon>
        <taxon>Rhizodiscinaceae</taxon>
        <taxon>Rhizodiscina</taxon>
    </lineage>
</organism>
<feature type="compositionally biased region" description="Polar residues" evidence="10">
    <location>
        <begin position="1"/>
        <end position="11"/>
    </location>
</feature>
<feature type="region of interest" description="Disordered" evidence="10">
    <location>
        <begin position="1"/>
        <end position="97"/>
    </location>
</feature>
<dbReference type="InterPro" id="IPR012337">
    <property type="entry name" value="RNaseH-like_sf"/>
</dbReference>
<dbReference type="Proteomes" id="UP000799772">
    <property type="component" value="Unassembled WGS sequence"/>
</dbReference>
<feature type="compositionally biased region" description="Basic residues" evidence="10">
    <location>
        <begin position="331"/>
        <end position="342"/>
    </location>
</feature>
<dbReference type="GO" id="GO:0005634">
    <property type="term" value="C:nucleus"/>
    <property type="evidence" value="ECO:0007669"/>
    <property type="project" value="UniProtKB-SubCell"/>
</dbReference>
<evidence type="ECO:0000313" key="12">
    <source>
        <dbReference type="EMBL" id="KAF2103392.1"/>
    </source>
</evidence>
<dbReference type="InterPro" id="IPR037431">
    <property type="entry name" value="REX4_DEDDh_dom"/>
</dbReference>
<feature type="domain" description="Exonuclease" evidence="11">
    <location>
        <begin position="131"/>
        <end position="295"/>
    </location>
</feature>
<keyword evidence="7" id="KW-0269">Exonuclease</keyword>
<dbReference type="GO" id="GO:0003676">
    <property type="term" value="F:nucleic acid binding"/>
    <property type="evidence" value="ECO:0007669"/>
    <property type="project" value="InterPro"/>
</dbReference>
<dbReference type="GO" id="GO:0006364">
    <property type="term" value="P:rRNA processing"/>
    <property type="evidence" value="ECO:0007669"/>
    <property type="project" value="UniProtKB-KW"/>
</dbReference>
<comment type="similarity">
    <text evidence="2">Belongs to the REXO4 family.</text>
</comment>
<protein>
    <recommendedName>
        <fullName evidence="3">RNA exonuclease 4</fullName>
    </recommendedName>
</protein>
<dbReference type="Pfam" id="PF00929">
    <property type="entry name" value="RNase_T"/>
    <property type="match status" value="1"/>
</dbReference>
<evidence type="ECO:0000256" key="10">
    <source>
        <dbReference type="SAM" id="MobiDB-lite"/>
    </source>
</evidence>
<comment type="subcellular location">
    <subcellularLocation>
        <location evidence="1">Nucleus</location>
    </subcellularLocation>
</comment>
<evidence type="ECO:0000256" key="6">
    <source>
        <dbReference type="ARBA" id="ARBA00022801"/>
    </source>
</evidence>
<dbReference type="GO" id="GO:0000027">
    <property type="term" value="P:ribosomal large subunit assembly"/>
    <property type="evidence" value="ECO:0007669"/>
    <property type="project" value="TreeGrafter"/>
</dbReference>
<keyword evidence="4" id="KW-0698">rRNA processing</keyword>
<accession>A0A9P4MDE8</accession>
<dbReference type="InterPro" id="IPR013520">
    <property type="entry name" value="Ribonucl_H"/>
</dbReference>
<dbReference type="CDD" id="cd06144">
    <property type="entry name" value="REX4_like"/>
    <property type="match status" value="1"/>
</dbReference>
<evidence type="ECO:0000256" key="9">
    <source>
        <dbReference type="ARBA" id="ARBA00025599"/>
    </source>
</evidence>
<keyword evidence="5" id="KW-0540">Nuclease</keyword>
<evidence type="ECO:0000256" key="5">
    <source>
        <dbReference type="ARBA" id="ARBA00022722"/>
    </source>
</evidence>
<dbReference type="OrthoDB" id="8191639at2759"/>
<feature type="region of interest" description="Disordered" evidence="10">
    <location>
        <begin position="299"/>
        <end position="342"/>
    </location>
</feature>
<dbReference type="EMBL" id="ML978122">
    <property type="protein sequence ID" value="KAF2103392.1"/>
    <property type="molecule type" value="Genomic_DNA"/>
</dbReference>
<keyword evidence="6" id="KW-0378">Hydrolase</keyword>
<keyword evidence="8" id="KW-0539">Nucleus</keyword>
<dbReference type="SMART" id="SM00479">
    <property type="entry name" value="EXOIII"/>
    <property type="match status" value="1"/>
</dbReference>
<dbReference type="AlphaFoldDB" id="A0A9P4MDE8"/>
<sequence>MEPSKLSSNWKALQKKLQKEKPSSTQSASLKRKARDEDTQTQPHKKPKLAGKTKPTVSVTRTQVKSKRRHMAGEINGSRARSISAPSKPSKDIQTRSSLKSYASTADLKSTNGNVDAHINEGNSSISVAGKYIALDCEMVGIGPPPHDSSQLARVSLVNFHGDQIYDSFVLPKLPVTDYRTHVSGITPALLTQGRTFEEVQTDVATLLQGRVLVGHAIKNDLTVLMLGHPRKDIRDTSRHKPFRETYSNGGTPSLRVLAQSMLGWEEFQKGKHSSIEDARAAMMLFKREKEGFDGEAMRKFGSQKHMSGASNGVEEADDGANSTGDTVAVKSKKKKKKKKRK</sequence>
<keyword evidence="13" id="KW-1185">Reference proteome</keyword>
<comment type="caution">
    <text evidence="12">The sequence shown here is derived from an EMBL/GenBank/DDBJ whole genome shotgun (WGS) entry which is preliminary data.</text>
</comment>
<proteinExistence type="inferred from homology"/>